<proteinExistence type="predicted"/>
<reference evidence="1 2" key="1">
    <citation type="submission" date="2023-01" db="EMBL/GenBank/DDBJ databases">
        <title>Analysis of 21 Apiospora genomes using comparative genomics revels a genus with tremendous synthesis potential of carbohydrate active enzymes and secondary metabolites.</title>
        <authorList>
            <person name="Sorensen T."/>
        </authorList>
    </citation>
    <scope>NUCLEOTIDE SEQUENCE [LARGE SCALE GENOMIC DNA]</scope>
    <source>
        <strain evidence="1 2">CBS 24483</strain>
    </source>
</reference>
<accession>A0ABR1PX06</accession>
<evidence type="ECO:0000313" key="2">
    <source>
        <dbReference type="Proteomes" id="UP001391051"/>
    </source>
</evidence>
<dbReference type="EMBL" id="JAQQWE010000009">
    <property type="protein sequence ID" value="KAK7941546.1"/>
    <property type="molecule type" value="Genomic_DNA"/>
</dbReference>
<organism evidence="1 2">
    <name type="scientific">Apiospora aurea</name>
    <dbReference type="NCBI Taxonomy" id="335848"/>
    <lineage>
        <taxon>Eukaryota</taxon>
        <taxon>Fungi</taxon>
        <taxon>Dikarya</taxon>
        <taxon>Ascomycota</taxon>
        <taxon>Pezizomycotina</taxon>
        <taxon>Sordariomycetes</taxon>
        <taxon>Xylariomycetidae</taxon>
        <taxon>Amphisphaeriales</taxon>
        <taxon>Apiosporaceae</taxon>
        <taxon>Apiospora</taxon>
    </lineage>
</organism>
<dbReference type="RefSeq" id="XP_066694298.1">
    <property type="nucleotide sequence ID" value="XM_066850155.1"/>
</dbReference>
<evidence type="ECO:0000313" key="1">
    <source>
        <dbReference type="EMBL" id="KAK7941546.1"/>
    </source>
</evidence>
<comment type="caution">
    <text evidence="1">The sequence shown here is derived from an EMBL/GenBank/DDBJ whole genome shotgun (WGS) entry which is preliminary data.</text>
</comment>
<protein>
    <submittedName>
        <fullName evidence="1">Uncharacterized protein</fullName>
    </submittedName>
</protein>
<sequence>MATQKTDPIKPQHLGLLPLNRAVHQLPVPLSRGGSRAVPAFAIVAVGVVCVLEPRLEDADAAELDHDLPGHPALGAGFAVHEREGAVVREAVRGAQVCLERGYVVSLDDVVERAVWVV</sequence>
<dbReference type="Proteomes" id="UP001391051">
    <property type="component" value="Unassembled WGS sequence"/>
</dbReference>
<keyword evidence="2" id="KW-1185">Reference proteome</keyword>
<name>A0ABR1PX06_9PEZI</name>
<gene>
    <name evidence="1" type="ORF">PG986_013933</name>
</gene>
<dbReference type="GeneID" id="92083217"/>